<dbReference type="EC" id="3.2.1.23" evidence="3 8"/>
<dbReference type="InterPro" id="IPR014718">
    <property type="entry name" value="GH-type_carb-bd"/>
</dbReference>
<dbReference type="Pfam" id="PF02836">
    <property type="entry name" value="Glyco_hydro_2_C"/>
    <property type="match status" value="1"/>
</dbReference>
<dbReference type="InterPro" id="IPR023232">
    <property type="entry name" value="Glyco_hydro_2_AS"/>
</dbReference>
<dbReference type="InterPro" id="IPR006104">
    <property type="entry name" value="Glyco_hydro_2_N"/>
</dbReference>
<dbReference type="SUPFAM" id="SSF51445">
    <property type="entry name" value="(Trans)glycosidases"/>
    <property type="match status" value="1"/>
</dbReference>
<dbReference type="InterPro" id="IPR011013">
    <property type="entry name" value="Gal_mutarotase_sf_dom"/>
</dbReference>
<dbReference type="SUPFAM" id="SSF49303">
    <property type="entry name" value="beta-Galactosidase/glucuronidase domain"/>
    <property type="match status" value="2"/>
</dbReference>
<dbReference type="InterPro" id="IPR013783">
    <property type="entry name" value="Ig-like_fold"/>
</dbReference>
<dbReference type="Pfam" id="PF02929">
    <property type="entry name" value="Bgal_small_N"/>
    <property type="match status" value="1"/>
</dbReference>
<evidence type="ECO:0000313" key="11">
    <source>
        <dbReference type="Proteomes" id="UP001141183"/>
    </source>
</evidence>
<dbReference type="PROSITE" id="PS00719">
    <property type="entry name" value="GLYCOSYL_HYDROL_F2_1"/>
    <property type="match status" value="1"/>
</dbReference>
<evidence type="ECO:0000313" key="10">
    <source>
        <dbReference type="EMBL" id="MDC4240092.1"/>
    </source>
</evidence>
<evidence type="ECO:0000256" key="2">
    <source>
        <dbReference type="ARBA" id="ARBA00007401"/>
    </source>
</evidence>
<dbReference type="PANTHER" id="PTHR46323:SF2">
    <property type="entry name" value="BETA-GALACTOSIDASE"/>
    <property type="match status" value="1"/>
</dbReference>
<dbReference type="InterPro" id="IPR006101">
    <property type="entry name" value="Glyco_hydro_2"/>
</dbReference>
<comment type="similarity">
    <text evidence="2 8">Belongs to the glycosyl hydrolase 2 family.</text>
</comment>
<dbReference type="InterPro" id="IPR023230">
    <property type="entry name" value="Glyco_hydro_2_CS"/>
</dbReference>
<evidence type="ECO:0000256" key="7">
    <source>
        <dbReference type="ARBA" id="ARBA00032230"/>
    </source>
</evidence>
<dbReference type="EMBL" id="JAMRYU010000007">
    <property type="protein sequence ID" value="MDC4240092.1"/>
    <property type="molecule type" value="Genomic_DNA"/>
</dbReference>
<keyword evidence="6 8" id="KW-0326">Glycosidase</keyword>
<dbReference type="PANTHER" id="PTHR46323">
    <property type="entry name" value="BETA-GALACTOSIDASE"/>
    <property type="match status" value="1"/>
</dbReference>
<evidence type="ECO:0000256" key="3">
    <source>
        <dbReference type="ARBA" id="ARBA00012756"/>
    </source>
</evidence>
<dbReference type="SUPFAM" id="SSF49785">
    <property type="entry name" value="Galactose-binding domain-like"/>
    <property type="match status" value="1"/>
</dbReference>
<reference evidence="10" key="1">
    <citation type="submission" date="2022-05" db="EMBL/GenBank/DDBJ databases">
        <title>Draft genome sequence of Clostridium tertium strain CP3 isolated from Peru.</title>
        <authorList>
            <person name="Hurtado R."/>
            <person name="Lima L."/>
            <person name="Sousa T."/>
            <person name="Jaiswal A.K."/>
            <person name="Tiwari S."/>
            <person name="Maturrano L."/>
            <person name="Brenig B."/>
            <person name="Azevedo V."/>
        </authorList>
    </citation>
    <scope>NUCLEOTIDE SEQUENCE</scope>
    <source>
        <strain evidence="10">CP3</strain>
    </source>
</reference>
<dbReference type="InterPro" id="IPR006103">
    <property type="entry name" value="Glyco_hydro_2_cat"/>
</dbReference>
<dbReference type="InterPro" id="IPR032312">
    <property type="entry name" value="LacZ_4"/>
</dbReference>
<comment type="caution">
    <text evidence="10">The sequence shown here is derived from an EMBL/GenBank/DDBJ whole genome shotgun (WGS) entry which is preliminary data.</text>
</comment>
<dbReference type="Pfam" id="PF02837">
    <property type="entry name" value="Glyco_hydro_2_N"/>
    <property type="match status" value="1"/>
</dbReference>
<comment type="catalytic activity">
    <reaction evidence="1 8">
        <text>Hydrolysis of terminal non-reducing beta-D-galactose residues in beta-D-galactosides.</text>
        <dbReference type="EC" id="3.2.1.23"/>
    </reaction>
</comment>
<dbReference type="InterPro" id="IPR050347">
    <property type="entry name" value="Bact_Beta-galactosidase"/>
</dbReference>
<dbReference type="Gene3D" id="2.60.120.260">
    <property type="entry name" value="Galactose-binding domain-like"/>
    <property type="match status" value="1"/>
</dbReference>
<accession>A0A9X3XNB6</accession>
<organism evidence="10 11">
    <name type="scientific">Clostridium tertium</name>
    <dbReference type="NCBI Taxonomy" id="1559"/>
    <lineage>
        <taxon>Bacteria</taxon>
        <taxon>Bacillati</taxon>
        <taxon>Bacillota</taxon>
        <taxon>Clostridia</taxon>
        <taxon>Eubacteriales</taxon>
        <taxon>Clostridiaceae</taxon>
        <taxon>Clostridium</taxon>
    </lineage>
</organism>
<dbReference type="AlphaFoldDB" id="A0A9X3XNB6"/>
<evidence type="ECO:0000256" key="5">
    <source>
        <dbReference type="ARBA" id="ARBA00022801"/>
    </source>
</evidence>
<dbReference type="GO" id="GO:0030246">
    <property type="term" value="F:carbohydrate binding"/>
    <property type="evidence" value="ECO:0007669"/>
    <property type="project" value="InterPro"/>
</dbReference>
<evidence type="ECO:0000256" key="8">
    <source>
        <dbReference type="RuleBase" id="RU361154"/>
    </source>
</evidence>
<proteinExistence type="inferred from homology"/>
<dbReference type="Pfam" id="PF16353">
    <property type="entry name" value="LacZ_4"/>
    <property type="match status" value="1"/>
</dbReference>
<sequence length="1129" mass="131095">MQSRKLDLKQNLSPSLDWLEDPEIFRINRIDAHSDHLFYEKREDLKLGYNMPLKQSLNGKWKFSYAVNSSNRIKDFYKEDFDCSSFDYINVPGHIQMQGYDKCQYINTMYPWDGVEELRPPHISKDYNPVGSYVKYFELNEELKDKNVYISFQGVETAFYVWINGEFIGYSEDTFTPSEFEITNYLNNGENKLAVEVYKRSSASWIEDQDFWRFSGIFRDVYLYAIPKYHVQDLFVKAGLDDTYTNGKLNIKMKLTGLLECGDFQVQAYLKNSNGKLVHNFKENEFIIDSSRTINNRSNNFNDCTSDDNSEINDINNSKDINEDIIDNNKLALYEDNIARTNDTYTKVRINTTINEVNLWSAEEPNLYTLYIEILDSEGNLIEIVPQKVGFRRFELINNIMCLNGKRIVFKGVNRHEFSSKNGRAITKEDMLWDINFLKQNNINAVRTSHYPNQSFWYDLCDEYGIYLIDEANLESHGSWQKMGACDPEWNVPGSIPEWKDVVVDRAESMLQRDKNHPSILIWSCGNESYAGSNILEMTKYFHKNDDSRLVHYEGVFWNREFDEISDMESRMYAKPLDIEKYLNNNPKKPYISCEYMHAMGNSCGGMKLYTDLEDKYQMYQGGFIWDYIDQAIEVINKDGKKVFAYGGDFDDRATDYCFCTDGIIYADRTISPKVQEVKELYSNVKLIPDNKGVTIKNNNLFIGTDNYDFIAYIEKEGSRVFETVIKADVAPGTEKYIYVEYPNIEDFGEYTYNISMRLSEDSLWASKGFEMSFGQSVYIIDANGYKKVDKLINFSNSNDKANKANKENENNVVNNEENNIIHQNLDLSSNSSHSKVLDLCSRSTFRIIHGDVNIGVVGKNFRMMFSKQEAGLISLCYEGIEYITRVPRTSFFRATTDNDRGNGHNFRTSQWQIAGMHQRLERFECIEENDKIILTYTFEMPTSVKTNNVVKYTVTPDGNIEVNIHYKGVQGLSELPIFAIDFKLKKELSNFEYYGYGPDENYIDRNNGARLGRYKNSSINNLSRYLIPQECGNRTGVRWANVTNNKNEGLCFKYVDMPFELSVLPYSAYELENAMHIEELPQINYTWVRIIAKQMGIGGDDSWGALVHDEYTIPSNEDINLKFIICKA</sequence>
<dbReference type="GO" id="GO:0009341">
    <property type="term" value="C:beta-galactosidase complex"/>
    <property type="evidence" value="ECO:0007669"/>
    <property type="project" value="InterPro"/>
</dbReference>
<dbReference type="Pfam" id="PF00703">
    <property type="entry name" value="Glyco_hydro_2"/>
    <property type="match status" value="1"/>
</dbReference>
<evidence type="ECO:0000256" key="6">
    <source>
        <dbReference type="ARBA" id="ARBA00023295"/>
    </source>
</evidence>
<evidence type="ECO:0000256" key="1">
    <source>
        <dbReference type="ARBA" id="ARBA00001412"/>
    </source>
</evidence>
<keyword evidence="11" id="KW-1185">Reference proteome</keyword>
<dbReference type="PROSITE" id="PS00608">
    <property type="entry name" value="GLYCOSYL_HYDROL_F2_2"/>
    <property type="match status" value="1"/>
</dbReference>
<evidence type="ECO:0000259" key="9">
    <source>
        <dbReference type="SMART" id="SM01038"/>
    </source>
</evidence>
<feature type="domain" description="Beta galactosidase small chain/" evidence="9">
    <location>
        <begin position="856"/>
        <end position="1127"/>
    </location>
</feature>
<dbReference type="SUPFAM" id="SSF74650">
    <property type="entry name" value="Galactose mutarotase-like"/>
    <property type="match status" value="1"/>
</dbReference>
<dbReference type="InterPro" id="IPR008979">
    <property type="entry name" value="Galactose-bd-like_sf"/>
</dbReference>
<dbReference type="RefSeq" id="WP_242983053.1">
    <property type="nucleotide sequence ID" value="NZ_JAHLZG010000001.1"/>
</dbReference>
<dbReference type="GO" id="GO:0004565">
    <property type="term" value="F:beta-galactosidase activity"/>
    <property type="evidence" value="ECO:0007669"/>
    <property type="project" value="UniProtKB-EC"/>
</dbReference>
<evidence type="ECO:0000256" key="4">
    <source>
        <dbReference type="ARBA" id="ARBA00013303"/>
    </source>
</evidence>
<dbReference type="InterPro" id="IPR036156">
    <property type="entry name" value="Beta-gal/glucu_dom_sf"/>
</dbReference>
<dbReference type="InterPro" id="IPR004199">
    <property type="entry name" value="B-gal_small/dom_5"/>
</dbReference>
<dbReference type="InterPro" id="IPR006102">
    <property type="entry name" value="Ig-like_GH2"/>
</dbReference>
<dbReference type="PRINTS" id="PR00132">
    <property type="entry name" value="GLHYDRLASE2"/>
</dbReference>
<keyword evidence="5 8" id="KW-0378">Hydrolase</keyword>
<dbReference type="Gene3D" id="2.60.40.10">
    <property type="entry name" value="Immunoglobulins"/>
    <property type="match status" value="2"/>
</dbReference>
<dbReference type="GO" id="GO:0005990">
    <property type="term" value="P:lactose catabolic process"/>
    <property type="evidence" value="ECO:0007669"/>
    <property type="project" value="TreeGrafter"/>
</dbReference>
<dbReference type="InterPro" id="IPR017853">
    <property type="entry name" value="GH"/>
</dbReference>
<name>A0A9X3XNB6_9CLOT</name>
<protein>
    <recommendedName>
        <fullName evidence="4 8">Beta-galactosidase</fullName>
        <ecNumber evidence="3 8">3.2.1.23</ecNumber>
    </recommendedName>
    <alternativeName>
        <fullName evidence="7 8">Lactase</fullName>
    </alternativeName>
</protein>
<dbReference type="Proteomes" id="UP001141183">
    <property type="component" value="Unassembled WGS sequence"/>
</dbReference>
<dbReference type="SMART" id="SM01038">
    <property type="entry name" value="Bgal_small_N"/>
    <property type="match status" value="1"/>
</dbReference>
<gene>
    <name evidence="10" type="ORF">NE398_07935</name>
</gene>
<dbReference type="Gene3D" id="2.70.98.10">
    <property type="match status" value="1"/>
</dbReference>
<dbReference type="Gene3D" id="3.20.20.80">
    <property type="entry name" value="Glycosidases"/>
    <property type="match status" value="1"/>
</dbReference>